<protein>
    <submittedName>
        <fullName evidence="3">Tetratricopeptide repeat-containing domain</fullName>
    </submittedName>
</protein>
<name>Q01CK6_OSTTA</name>
<dbReference type="SUPFAM" id="SSF48452">
    <property type="entry name" value="TPR-like"/>
    <property type="match status" value="1"/>
</dbReference>
<keyword evidence="2" id="KW-0489">Methyltransferase</keyword>
<dbReference type="KEGG" id="ota:OT_ostta03g02950"/>
<dbReference type="Gene3D" id="2.70.160.11">
    <property type="entry name" value="Hnrnp arginine n-methyltransferase1"/>
    <property type="match status" value="2"/>
</dbReference>
<reference evidence="4" key="1">
    <citation type="journal article" date="2006" name="Proc. Natl. Acad. Sci. U.S.A.">
        <title>Genome analysis of the smallest free-living eukaryote Ostreococcus tauri unveils many unique features.</title>
        <authorList>
            <person name="Derelle E."/>
            <person name="Ferraz C."/>
            <person name="Rombauts S."/>
            <person name="Rouze P."/>
            <person name="Worden A.Z."/>
            <person name="Robbens S."/>
            <person name="Partensky F."/>
            <person name="Degroeve S."/>
            <person name="Echeynie S."/>
            <person name="Cooke R."/>
            <person name="Saeys Y."/>
            <person name="Wuyts J."/>
            <person name="Jabbari K."/>
            <person name="Bowler C."/>
            <person name="Panaud O."/>
            <person name="Piegu B."/>
            <person name="Ball S.G."/>
            <person name="Ral J.-P."/>
            <person name="Bouget F.-Y."/>
            <person name="Piganeau G."/>
            <person name="De Baets B."/>
            <person name="Picard A."/>
            <person name="Delseny M."/>
            <person name="Demaille J."/>
            <person name="Van de Peer Y."/>
            <person name="Moreau H."/>
        </authorList>
    </citation>
    <scope>NUCLEOTIDE SEQUENCE [LARGE SCALE GENOMIC DNA]</scope>
    <source>
        <strain evidence="4">OTTH 0595 / CCAP 157/2 / RCC745</strain>
    </source>
</reference>
<keyword evidence="1 2" id="KW-0949">S-adenosyl-L-methionine</keyword>
<evidence type="ECO:0000256" key="1">
    <source>
        <dbReference type="ARBA" id="ARBA00022691"/>
    </source>
</evidence>
<dbReference type="GO" id="GO:0042054">
    <property type="term" value="F:histone methyltransferase activity"/>
    <property type="evidence" value="ECO:0007669"/>
    <property type="project" value="TreeGrafter"/>
</dbReference>
<dbReference type="InParanoid" id="Q01CK6"/>
<dbReference type="OrthoDB" id="2423701at2759"/>
<comment type="caution">
    <text evidence="3">The sequence shown here is derived from an EMBL/GenBank/DDBJ whole genome shotgun (WGS) entry which is preliminary data.</text>
</comment>
<dbReference type="RefSeq" id="XP_003078207.1">
    <property type="nucleotide sequence ID" value="XM_003078159.1"/>
</dbReference>
<gene>
    <name evidence="3" type="ORF">OT_ostta03g02950</name>
</gene>
<dbReference type="GO" id="GO:0016274">
    <property type="term" value="F:protein-arginine N-methyltransferase activity"/>
    <property type="evidence" value="ECO:0007669"/>
    <property type="project" value="InterPro"/>
</dbReference>
<dbReference type="Proteomes" id="UP000009170">
    <property type="component" value="Unassembled WGS sequence"/>
</dbReference>
<dbReference type="Gene3D" id="3.40.50.150">
    <property type="entry name" value="Vaccinia Virus protein VP39"/>
    <property type="match status" value="2"/>
</dbReference>
<proteinExistence type="predicted"/>
<reference evidence="3 4" key="2">
    <citation type="journal article" date="2014" name="BMC Genomics">
        <title>An improved genome of the model marine alga Ostreococcus tauri unfolds by assessing Illumina de novo assemblies.</title>
        <authorList>
            <person name="Blanc-Mathieu R."/>
            <person name="Verhelst B."/>
            <person name="Derelle E."/>
            <person name="Rombauts S."/>
            <person name="Bouget F.Y."/>
            <person name="Carre I."/>
            <person name="Chateau A."/>
            <person name="Eyre-Walker A."/>
            <person name="Grimsley N."/>
            <person name="Moreau H."/>
            <person name="Piegu B."/>
            <person name="Rivals E."/>
            <person name="Schackwitz W."/>
            <person name="Van de Peer Y."/>
            <person name="Piganeau G."/>
        </authorList>
    </citation>
    <scope>NUCLEOTIDE SEQUENCE [LARGE SCALE GENOMIC DNA]</scope>
    <source>
        <strain evidence="4">OTTH 0595 / CCAP 157/2 / RCC745</strain>
    </source>
</reference>
<keyword evidence="2" id="KW-0808">Transferase</keyword>
<dbReference type="AlphaFoldDB" id="Q01CK6"/>
<sequence>MATTTDERQRYRVRADTEGARAAMKSLGVDVSALDEDAVARAVDLAKRRGNEAFGRREYARAIEAYTTAIAGCDWDRTLYANRSAAALAIGLVEDALRDAATCVKIDEMWAKGWYRLGCALMAAFESVKAHGAFAKGLELAPESVDMRDRLEEARAAAEDELERIALETLAVRRDLAYKLREARAQDRRTEIENQWKQTMNGPDWDIEDYEWRPTFLPQMCLRKIDASRFQEDPGRLNVINYAMSLADLAAPKRSLKILDDTIRMAAYNDAIELTVGDTETLNSTLVISAGGGVLPLIAARAGSKKVFAIERNRYLYRMAKQILKSNADKFAKDTIGLLDQKLQACSLAKADDDSSVRGPQLLTQPSELIVTDLFDHGAFGLGLLRAVDHVGEKKLATPDARIIPSRVRVKAQLIALRLDRVSGFDLTALNAYRWHPQASKQDLYSEPHVVLSDPFDVSDIDIQARLQKALSAEQCSDGMEQDDVVYVTAIKDGSWNAIAYWFECELCDGVELKSYDVSGDRSAAMSSLGAAVQYLDEITVTRNQSIELRIQRDVDRVYFSSTPPSTRPRHANIASWHYDMLNDASRNNAYEAAIKRAIAHRKKQNLRNEVLDVGAGSGLLSMFAMRAGADRVYAAEMSNHMCDAGEETVCMNGYGTSIMFLNRDARRLFTKESEGLIKHGLKPDGVMPEMDRKSDILVYEVFDSGLIGEGALHIVGMAKHRLLASNATIIPSSATVYAQPIQLRIDHVSGFDCSQANRWRWRSDYEGINLELCRDKWKPLAPWKEVFDFDFNNYMENLQPTQRALEFDIDDEGVFNAVAFWFKLQLDEETELTTSPHVGAQKGQTWQQAVQYIEELRVDVGDKMPLVASHDTYGIKFEVNDTELQNRVAKRTGVPAYDPHWHVMHERIAEASHAMAKAVTQNPMVYREAAETAVALGSRPQDFGLSAEDGGEYCLKLMG</sequence>
<dbReference type="InterPro" id="IPR025799">
    <property type="entry name" value="Arg_MeTrfase"/>
</dbReference>
<dbReference type="Gene3D" id="1.25.40.10">
    <property type="entry name" value="Tetratricopeptide repeat domain"/>
    <property type="match status" value="1"/>
</dbReference>
<dbReference type="InterPro" id="IPR029063">
    <property type="entry name" value="SAM-dependent_MTases_sf"/>
</dbReference>
<dbReference type="EMBL" id="CAID01000003">
    <property type="protein sequence ID" value="CAL52947.1"/>
    <property type="molecule type" value="Genomic_DNA"/>
</dbReference>
<dbReference type="PANTHER" id="PTHR11006:SF4">
    <property type="entry name" value="PROTEIN ARGININE N-METHYLTRANSFERASE 7"/>
    <property type="match status" value="1"/>
</dbReference>
<accession>Q01CK6</accession>
<dbReference type="SUPFAM" id="SSF53335">
    <property type="entry name" value="S-adenosyl-L-methionine-dependent methyltransferases"/>
    <property type="match status" value="2"/>
</dbReference>
<organism evidence="3 4">
    <name type="scientific">Ostreococcus tauri</name>
    <name type="common">Marine green alga</name>
    <dbReference type="NCBI Taxonomy" id="70448"/>
    <lineage>
        <taxon>Eukaryota</taxon>
        <taxon>Viridiplantae</taxon>
        <taxon>Chlorophyta</taxon>
        <taxon>Mamiellophyceae</taxon>
        <taxon>Mamiellales</taxon>
        <taxon>Bathycoccaceae</taxon>
        <taxon>Ostreococcus</taxon>
    </lineage>
</organism>
<dbReference type="PROSITE" id="PS51678">
    <property type="entry name" value="SAM_MT_PRMT"/>
    <property type="match status" value="1"/>
</dbReference>
<keyword evidence="4" id="KW-1185">Reference proteome</keyword>
<dbReference type="Pfam" id="PF06325">
    <property type="entry name" value="PrmA"/>
    <property type="match status" value="1"/>
</dbReference>
<evidence type="ECO:0000313" key="3">
    <source>
        <dbReference type="EMBL" id="CAL52947.1"/>
    </source>
</evidence>
<evidence type="ECO:0000256" key="2">
    <source>
        <dbReference type="PROSITE-ProRule" id="PRU01015"/>
    </source>
</evidence>
<evidence type="ECO:0000313" key="4">
    <source>
        <dbReference type="Proteomes" id="UP000009170"/>
    </source>
</evidence>
<dbReference type="GO" id="GO:0032259">
    <property type="term" value="P:methylation"/>
    <property type="evidence" value="ECO:0007669"/>
    <property type="project" value="UniProtKB-KW"/>
</dbReference>
<dbReference type="PANTHER" id="PTHR11006">
    <property type="entry name" value="PROTEIN ARGININE N-METHYLTRANSFERASE"/>
    <property type="match status" value="1"/>
</dbReference>
<dbReference type="OMA" id="YRWHPQA"/>
<dbReference type="InterPro" id="IPR011990">
    <property type="entry name" value="TPR-like_helical_dom_sf"/>
</dbReference>
<dbReference type="GeneID" id="9833764"/>
<dbReference type="STRING" id="70448.Q01CK6"/>